<keyword evidence="2 11" id="KW-0479">Metal-binding</keyword>
<gene>
    <name evidence="13" type="primary">yjjX</name>
    <name evidence="13" type="ORF">P0M35_07645</name>
</gene>
<dbReference type="Gene3D" id="3.90.950.10">
    <property type="match status" value="1"/>
</dbReference>
<evidence type="ECO:0000256" key="9">
    <source>
        <dbReference type="ARBA" id="ARBA00048781"/>
    </source>
</evidence>
<dbReference type="InterPro" id="IPR026533">
    <property type="entry name" value="NTPase/PRRC1"/>
</dbReference>
<dbReference type="Pfam" id="PF01931">
    <property type="entry name" value="NTPase_I-T"/>
    <property type="match status" value="1"/>
</dbReference>
<dbReference type="HAMAP" id="MF_00648">
    <property type="entry name" value="Non_canon_purine_NTPase_YjjX"/>
    <property type="match status" value="1"/>
</dbReference>
<dbReference type="FunFam" id="3.90.950.10:FF:000002">
    <property type="entry name" value="Inosine/xanthosine triphosphatase"/>
    <property type="match status" value="1"/>
</dbReference>
<evidence type="ECO:0000256" key="2">
    <source>
        <dbReference type="ARBA" id="ARBA00022723"/>
    </source>
</evidence>
<feature type="domain" description="Non-canonical purine NTP phosphatase/PRRC1" evidence="12">
    <location>
        <begin position="6"/>
        <end position="171"/>
    </location>
</feature>
<comment type="similarity">
    <text evidence="10 11">Belongs to the YjjX NTPase family.</text>
</comment>
<dbReference type="InterPro" id="IPR002786">
    <property type="entry name" value="Non_canon_purine_NTPase"/>
</dbReference>
<comment type="catalytic activity">
    <reaction evidence="9 11">
        <text>XTP + H2O = XDP + phosphate + H(+)</text>
        <dbReference type="Rhea" id="RHEA:28406"/>
        <dbReference type="ChEBI" id="CHEBI:15377"/>
        <dbReference type="ChEBI" id="CHEBI:15378"/>
        <dbReference type="ChEBI" id="CHEBI:43474"/>
        <dbReference type="ChEBI" id="CHEBI:59884"/>
        <dbReference type="ChEBI" id="CHEBI:61314"/>
        <dbReference type="EC" id="3.6.1.73"/>
    </reaction>
</comment>
<evidence type="ECO:0000256" key="3">
    <source>
        <dbReference type="ARBA" id="ARBA00022741"/>
    </source>
</evidence>
<dbReference type="InterPro" id="IPR050299">
    <property type="entry name" value="YjjX_NTPase"/>
</dbReference>
<keyword evidence="4 11" id="KW-0378">Hydrolase</keyword>
<evidence type="ECO:0000313" key="13">
    <source>
        <dbReference type="EMBL" id="MDF1612020.1"/>
    </source>
</evidence>
<dbReference type="NCBIfam" id="TIGR00258">
    <property type="entry name" value="inosine/xanthosine triphosphatase"/>
    <property type="match status" value="1"/>
</dbReference>
<keyword evidence="7 11" id="KW-0464">Manganese</keyword>
<dbReference type="GO" id="GO:0103023">
    <property type="term" value="F:ITPase activity"/>
    <property type="evidence" value="ECO:0007669"/>
    <property type="project" value="UniProtKB-EC"/>
</dbReference>
<dbReference type="AlphaFoldDB" id="A0AAE3P0I6"/>
<sequence length="178" mass="20009">MKILVGSKNPVKINAVKEALSLYFDNIETIGIEVDSNVSVQPIGEDTFIGAKNRALKLFEINKEQKLKANYFVGIEGGIIKQFDKWFAFGCMCIIDEDKNCGFGLSPHFELPDGIVEKLLKGIELGNVMDEIQNEENTKQKLGAIGFFTNGIMNRKELYIEGLKVAVVPFLHKKMFFK</sequence>
<dbReference type="SUPFAM" id="SSF52972">
    <property type="entry name" value="ITPase-like"/>
    <property type="match status" value="1"/>
</dbReference>
<name>A0AAE3P0I6_9BACT</name>
<protein>
    <recommendedName>
        <fullName evidence="11">Probable inosine/xanthosine triphosphatase</fullName>
        <shortName evidence="11">ITPase/XTPase</shortName>
        <ecNumber evidence="11">3.6.1.73</ecNumber>
    </recommendedName>
    <alternativeName>
        <fullName evidence="11">Non-canonical purine NTP phosphatase</fullName>
    </alternativeName>
    <alternativeName>
        <fullName evidence="11">Non-standard purine NTP phosphatase</fullName>
    </alternativeName>
    <alternativeName>
        <fullName evidence="11">Nucleoside-triphosphate phosphatase</fullName>
        <shortName evidence="11">NTPase</shortName>
    </alternativeName>
</protein>
<comment type="catalytic activity">
    <reaction evidence="8 11">
        <text>ITP + H2O = IDP + phosphate + H(+)</text>
        <dbReference type="Rhea" id="RHEA:28330"/>
        <dbReference type="ChEBI" id="CHEBI:15377"/>
        <dbReference type="ChEBI" id="CHEBI:15378"/>
        <dbReference type="ChEBI" id="CHEBI:43474"/>
        <dbReference type="ChEBI" id="CHEBI:58280"/>
        <dbReference type="ChEBI" id="CHEBI:61402"/>
        <dbReference type="EC" id="3.6.1.73"/>
    </reaction>
</comment>
<keyword evidence="5 11" id="KW-0460">Magnesium</keyword>
<dbReference type="RefSeq" id="WP_321535788.1">
    <property type="nucleotide sequence ID" value="NZ_JARGDL010000009.1"/>
</dbReference>
<comment type="caution">
    <text evidence="13">The sequence shown here is derived from an EMBL/GenBank/DDBJ whole genome shotgun (WGS) entry which is preliminary data.</text>
</comment>
<dbReference type="GO" id="GO:0009117">
    <property type="term" value="P:nucleotide metabolic process"/>
    <property type="evidence" value="ECO:0007669"/>
    <property type="project" value="UniProtKB-KW"/>
</dbReference>
<organism evidence="13 14">
    <name type="scientific">Stygiobacter electus</name>
    <dbReference type="NCBI Taxonomy" id="3032292"/>
    <lineage>
        <taxon>Bacteria</taxon>
        <taxon>Pseudomonadati</taxon>
        <taxon>Ignavibacteriota</taxon>
        <taxon>Ignavibacteria</taxon>
        <taxon>Ignavibacteriales</taxon>
        <taxon>Melioribacteraceae</taxon>
        <taxon>Stygiobacter</taxon>
    </lineage>
</organism>
<dbReference type="Proteomes" id="UP001221302">
    <property type="component" value="Unassembled WGS sequence"/>
</dbReference>
<reference evidence="13" key="1">
    <citation type="submission" date="2023-03" db="EMBL/GenBank/DDBJ databases">
        <title>Stygiobacter electus gen. nov., sp. nov., facultatively anaerobic thermotolerant bacterium of the class Ignavibacteria from a well of Yessentuki mineral water deposit.</title>
        <authorList>
            <person name="Podosokorskaya O.A."/>
            <person name="Elcheninov A.G."/>
            <person name="Petrova N.F."/>
            <person name="Zavarzina D.G."/>
            <person name="Kublanov I.V."/>
            <person name="Merkel A.Y."/>
        </authorList>
    </citation>
    <scope>NUCLEOTIDE SEQUENCE</scope>
    <source>
        <strain evidence="13">09-Me</strain>
    </source>
</reference>
<dbReference type="EMBL" id="JARGDL010000009">
    <property type="protein sequence ID" value="MDF1612020.1"/>
    <property type="molecule type" value="Genomic_DNA"/>
</dbReference>
<evidence type="ECO:0000259" key="12">
    <source>
        <dbReference type="Pfam" id="PF01931"/>
    </source>
</evidence>
<dbReference type="EC" id="3.6.1.73" evidence="11"/>
<comment type="cofactor">
    <cofactor evidence="11">
        <name>Mg(2+)</name>
        <dbReference type="ChEBI" id="CHEBI:18420"/>
    </cofactor>
    <cofactor evidence="11">
        <name>Mn(2+)</name>
        <dbReference type="ChEBI" id="CHEBI:29035"/>
    </cofactor>
    <text evidence="11">Binds 1 divalent metal cation per subunit; can use either Mg(2+) or Mn(2+).</text>
</comment>
<comment type="function">
    <text evidence="11">Phosphatase that hydrolyzes non-canonical purine nucleotides such as XTP and ITP to their respective diphosphate derivatives. Probably excludes non-canonical purines from DNA/RNA precursor pool, thus preventing their incorporation into DNA/RNA and avoiding chromosomal lesions.</text>
</comment>
<dbReference type="GO" id="GO:0006772">
    <property type="term" value="P:thiamine metabolic process"/>
    <property type="evidence" value="ECO:0007669"/>
    <property type="project" value="TreeGrafter"/>
</dbReference>
<keyword evidence="14" id="KW-1185">Reference proteome</keyword>
<evidence type="ECO:0000256" key="11">
    <source>
        <dbReference type="HAMAP-Rule" id="MF_00648"/>
    </source>
</evidence>
<dbReference type="GO" id="GO:0000166">
    <property type="term" value="F:nucleotide binding"/>
    <property type="evidence" value="ECO:0007669"/>
    <property type="project" value="UniProtKB-KW"/>
</dbReference>
<evidence type="ECO:0000256" key="10">
    <source>
        <dbReference type="ARBA" id="ARBA00060855"/>
    </source>
</evidence>
<evidence type="ECO:0000313" key="14">
    <source>
        <dbReference type="Proteomes" id="UP001221302"/>
    </source>
</evidence>
<evidence type="ECO:0000256" key="1">
    <source>
        <dbReference type="ARBA" id="ARBA00001936"/>
    </source>
</evidence>
<feature type="binding site" evidence="11">
    <location>
        <position position="35"/>
    </location>
    <ligand>
        <name>Mg(2+)</name>
        <dbReference type="ChEBI" id="CHEBI:18420"/>
    </ligand>
</feature>
<keyword evidence="6 11" id="KW-0546">Nucleotide metabolism</keyword>
<evidence type="ECO:0000256" key="7">
    <source>
        <dbReference type="ARBA" id="ARBA00023211"/>
    </source>
</evidence>
<comment type="cofactor">
    <cofactor evidence="1">
        <name>Mn(2+)</name>
        <dbReference type="ChEBI" id="CHEBI:29035"/>
    </cofactor>
</comment>
<accession>A0AAE3P0I6</accession>
<comment type="subunit">
    <text evidence="11">Homodimer.</text>
</comment>
<keyword evidence="3 11" id="KW-0547">Nucleotide-binding</keyword>
<proteinExistence type="inferred from homology"/>
<dbReference type="PANTHER" id="PTHR34699">
    <property type="match status" value="1"/>
</dbReference>
<dbReference type="GO" id="GO:0046872">
    <property type="term" value="F:metal ion binding"/>
    <property type="evidence" value="ECO:0007669"/>
    <property type="project" value="UniProtKB-KW"/>
</dbReference>
<evidence type="ECO:0000256" key="8">
    <source>
        <dbReference type="ARBA" id="ARBA00048174"/>
    </source>
</evidence>
<evidence type="ECO:0000256" key="4">
    <source>
        <dbReference type="ARBA" id="ARBA00022801"/>
    </source>
</evidence>
<evidence type="ECO:0000256" key="6">
    <source>
        <dbReference type="ARBA" id="ARBA00023080"/>
    </source>
</evidence>
<evidence type="ECO:0000256" key="5">
    <source>
        <dbReference type="ARBA" id="ARBA00022842"/>
    </source>
</evidence>
<dbReference type="InterPro" id="IPR029001">
    <property type="entry name" value="ITPase-like_fam"/>
</dbReference>
<dbReference type="PANTHER" id="PTHR34699:SF2">
    <property type="entry name" value="NON-CANONICAL PURINE NTP PHOSPHATASE_PRRC1 DOMAIN-CONTAINING PROTEIN"/>
    <property type="match status" value="1"/>
</dbReference>
<comment type="caution">
    <text evidence="11">Lacks conserved residue(s) required for the propagation of feature annotation.</text>
</comment>